<accession>A0A1C9W7T1</accession>
<organism evidence="7 8">
    <name type="scientific">Microbulbifer aggregans</name>
    <dbReference type="NCBI Taxonomy" id="1769779"/>
    <lineage>
        <taxon>Bacteria</taxon>
        <taxon>Pseudomonadati</taxon>
        <taxon>Pseudomonadota</taxon>
        <taxon>Gammaproteobacteria</taxon>
        <taxon>Cellvibrionales</taxon>
        <taxon>Microbulbiferaceae</taxon>
        <taxon>Microbulbifer</taxon>
    </lineage>
</organism>
<dbReference type="Pfam" id="PF01943">
    <property type="entry name" value="Polysacc_synt"/>
    <property type="match status" value="1"/>
</dbReference>
<dbReference type="KEGG" id="micc:AUP74_01788"/>
<evidence type="ECO:0000313" key="7">
    <source>
        <dbReference type="EMBL" id="AOS97219.1"/>
    </source>
</evidence>
<dbReference type="STRING" id="1769779.AUP74_01788"/>
<dbReference type="PANTHER" id="PTHR30250">
    <property type="entry name" value="PST FAMILY PREDICTED COLANIC ACID TRANSPORTER"/>
    <property type="match status" value="1"/>
</dbReference>
<dbReference type="Proteomes" id="UP000095672">
    <property type="component" value="Chromosome"/>
</dbReference>
<feature type="transmembrane region" description="Helical" evidence="6">
    <location>
        <begin position="28"/>
        <end position="47"/>
    </location>
</feature>
<gene>
    <name evidence="7" type="ORF">AUP74_01788</name>
</gene>
<evidence type="ECO:0000256" key="2">
    <source>
        <dbReference type="ARBA" id="ARBA00022475"/>
    </source>
</evidence>
<proteinExistence type="predicted"/>
<feature type="transmembrane region" description="Helical" evidence="6">
    <location>
        <begin position="68"/>
        <end position="95"/>
    </location>
</feature>
<dbReference type="InterPro" id="IPR002797">
    <property type="entry name" value="Polysacc_synth"/>
</dbReference>
<feature type="transmembrane region" description="Helical" evidence="6">
    <location>
        <begin position="362"/>
        <end position="380"/>
    </location>
</feature>
<keyword evidence="5 6" id="KW-0472">Membrane</keyword>
<name>A0A1C9W7T1_9GAMM</name>
<keyword evidence="4 6" id="KW-1133">Transmembrane helix</keyword>
<feature type="transmembrane region" description="Helical" evidence="6">
    <location>
        <begin position="292"/>
        <end position="318"/>
    </location>
</feature>
<protein>
    <submittedName>
        <fullName evidence="7">Polysaccharide biosynthesis protein</fullName>
    </submittedName>
</protein>
<evidence type="ECO:0000256" key="5">
    <source>
        <dbReference type="ARBA" id="ARBA00023136"/>
    </source>
</evidence>
<dbReference type="GO" id="GO:0005886">
    <property type="term" value="C:plasma membrane"/>
    <property type="evidence" value="ECO:0007669"/>
    <property type="project" value="UniProtKB-SubCell"/>
</dbReference>
<evidence type="ECO:0000256" key="3">
    <source>
        <dbReference type="ARBA" id="ARBA00022692"/>
    </source>
</evidence>
<dbReference type="EMBL" id="CP014143">
    <property type="protein sequence ID" value="AOS97219.1"/>
    <property type="molecule type" value="Genomic_DNA"/>
</dbReference>
<evidence type="ECO:0000313" key="8">
    <source>
        <dbReference type="Proteomes" id="UP000095672"/>
    </source>
</evidence>
<sequence length="441" mass="48865">MSKFASAGFSFVFVWSVAFVLDTRTAGIFLYSYMLVTVLVQLARAGTENSMLRIIQSTDDRVETISKLVVFLVYVAGMTIIFGGMLFALVGLGIIQIYQDTQASQSLWLLLVLALLFGVSQVFGSYFQIQRNVYSQYWSLAIFVSFAGCLASALVYFGQSEVDVVQYTLTFLLISMLCFGITLLLLWHSLGKKCSKEKRHEELVNAKGIQVIKSTMPFALLTFIHITTQWGGQLLSGGWLKEEELAMLSVATRLAMLTNFVFLALAALLAPSYSKLYEENKINQFEAISLRSVGLSTLFSLTLILIFIVFGKAILAFFGAEYQAAYWALVILSAGWLVCVIVGPTSEILLMTDRTREVRKSLIVSSIITVILSLILIPLFRVEGAAIAGALGLTALSLQNYAKVKKAYGINFLSPKSQAAQLGSIWQMFFVQGWRLNKRNV</sequence>
<feature type="transmembrane region" description="Helical" evidence="6">
    <location>
        <begin position="138"/>
        <end position="158"/>
    </location>
</feature>
<dbReference type="PANTHER" id="PTHR30250:SF11">
    <property type="entry name" value="O-ANTIGEN TRANSPORTER-RELATED"/>
    <property type="match status" value="1"/>
</dbReference>
<feature type="transmembrane region" description="Helical" evidence="6">
    <location>
        <begin position="386"/>
        <end position="402"/>
    </location>
</feature>
<feature type="transmembrane region" description="Helical" evidence="6">
    <location>
        <begin position="324"/>
        <end position="350"/>
    </location>
</feature>
<evidence type="ECO:0000256" key="4">
    <source>
        <dbReference type="ARBA" id="ARBA00022989"/>
    </source>
</evidence>
<comment type="subcellular location">
    <subcellularLocation>
        <location evidence="1">Cell membrane</location>
        <topology evidence="1">Multi-pass membrane protein</topology>
    </subcellularLocation>
</comment>
<keyword evidence="2" id="KW-1003">Cell membrane</keyword>
<evidence type="ECO:0000256" key="6">
    <source>
        <dbReference type="SAM" id="Phobius"/>
    </source>
</evidence>
<keyword evidence="3 6" id="KW-0812">Transmembrane</keyword>
<feature type="transmembrane region" description="Helical" evidence="6">
    <location>
        <begin position="246"/>
        <end position="271"/>
    </location>
</feature>
<feature type="transmembrane region" description="Helical" evidence="6">
    <location>
        <begin position="164"/>
        <end position="187"/>
    </location>
</feature>
<feature type="transmembrane region" description="Helical" evidence="6">
    <location>
        <begin position="107"/>
        <end position="126"/>
    </location>
</feature>
<evidence type="ECO:0000256" key="1">
    <source>
        <dbReference type="ARBA" id="ARBA00004651"/>
    </source>
</evidence>
<reference evidence="8" key="1">
    <citation type="submission" date="2016-01" db="EMBL/GenBank/DDBJ databases">
        <title>Complete genome sequence of Microbulbifer sp. CCB-MM1, a halophile isolated from Matang Mangrove Forest, Perak.</title>
        <authorList>
            <person name="Moh T.H."/>
            <person name="Dinesh B."/>
            <person name="Lau N.-S."/>
            <person name="Go F."/>
            <person name="Alexander Chong S.-C."/>
        </authorList>
    </citation>
    <scope>NUCLEOTIDE SEQUENCE [LARGE SCALE GENOMIC DNA]</scope>
    <source>
        <strain evidence="8">CCB-MM1</strain>
    </source>
</reference>
<dbReference type="InterPro" id="IPR050833">
    <property type="entry name" value="Poly_Biosynth_Transport"/>
</dbReference>
<keyword evidence="8" id="KW-1185">Reference proteome</keyword>
<dbReference type="AlphaFoldDB" id="A0A1C9W7T1"/>